<name>A0A0H3NZ78_YERE1</name>
<reference evidence="1 2" key="1">
    <citation type="journal article" date="2011" name="J. Bacteriol.">
        <title>Complete genome sequence of Yersinia enterocolitica subsp. palearctica serogroup O:3.</title>
        <authorList>
            <person name="Batzilla J."/>
            <person name="Hoper D."/>
            <person name="Antonenka U."/>
            <person name="Heesemann J."/>
            <person name="Rakin A."/>
        </authorList>
    </citation>
    <scope>NUCLEOTIDE SEQUENCE [LARGE SCALE GENOMIC DNA]</scope>
    <source>
        <strain evidence="2">DSM 13030 / CIP 106945 / Y11</strain>
    </source>
</reference>
<dbReference type="AlphaFoldDB" id="A0A0H3NZ78"/>
<accession>A0A0H3NZ78</accession>
<dbReference type="EMBL" id="FR729477">
    <property type="protein sequence ID" value="CBY29186.1"/>
    <property type="molecule type" value="Genomic_DNA"/>
</dbReference>
<evidence type="ECO:0000313" key="1">
    <source>
        <dbReference type="EMBL" id="CBY29186.1"/>
    </source>
</evidence>
<protein>
    <submittedName>
        <fullName evidence="1">Uncharacterized protein</fullName>
    </submittedName>
</protein>
<sequence>MGGGMGTVLWHYLFTPGYSVLQVANEPPADSVCQFLFIID</sequence>
<dbReference type="PATRIC" id="fig|930944.6.peg.3328"/>
<gene>
    <name evidence="1" type="ordered locus">Y11_33441</name>
</gene>
<dbReference type="HOGENOM" id="CLU_3298897_0_0_6"/>
<dbReference type="Proteomes" id="UP000008084">
    <property type="component" value="Chromosome"/>
</dbReference>
<dbReference type="KEGG" id="yey:Y11_33441"/>
<organism evidence="1 2">
    <name type="scientific">Yersinia enterocolitica subsp. palearctica serotype O:3 (strain DSM 13030 / CIP 106945 / Y11)</name>
    <dbReference type="NCBI Taxonomy" id="930944"/>
    <lineage>
        <taxon>Bacteria</taxon>
        <taxon>Pseudomonadati</taxon>
        <taxon>Pseudomonadota</taxon>
        <taxon>Gammaproteobacteria</taxon>
        <taxon>Enterobacterales</taxon>
        <taxon>Yersiniaceae</taxon>
        <taxon>Yersinia</taxon>
    </lineage>
</organism>
<evidence type="ECO:0000313" key="2">
    <source>
        <dbReference type="Proteomes" id="UP000008084"/>
    </source>
</evidence>
<proteinExistence type="predicted"/>